<evidence type="ECO:0000256" key="5">
    <source>
        <dbReference type="ARBA" id="ARBA00022840"/>
    </source>
</evidence>
<dbReference type="Pfam" id="PF10431">
    <property type="entry name" value="ClpB_D2-small"/>
    <property type="match status" value="1"/>
</dbReference>
<dbReference type="Pfam" id="PF17871">
    <property type="entry name" value="AAA_lid_9"/>
    <property type="match status" value="1"/>
</dbReference>
<dbReference type="NCBIfam" id="NF008118">
    <property type="entry name" value="PRK10865.1"/>
    <property type="match status" value="1"/>
</dbReference>
<dbReference type="FunFam" id="3.40.50.300:FF:000120">
    <property type="entry name" value="ATP-dependent chaperone ClpB"/>
    <property type="match status" value="1"/>
</dbReference>
<dbReference type="PROSITE" id="PS00871">
    <property type="entry name" value="CLPAB_2"/>
    <property type="match status" value="1"/>
</dbReference>
<evidence type="ECO:0000256" key="7">
    <source>
        <dbReference type="ARBA" id="ARBA00023186"/>
    </source>
</evidence>
<keyword evidence="11" id="KW-0963">Cytoplasm</keyword>
<evidence type="ECO:0000256" key="4">
    <source>
        <dbReference type="ARBA" id="ARBA00022741"/>
    </source>
</evidence>
<dbReference type="Proteomes" id="UP000480312">
    <property type="component" value="Unassembled WGS sequence"/>
</dbReference>
<dbReference type="Pfam" id="PF00004">
    <property type="entry name" value="AAA"/>
    <property type="match status" value="1"/>
</dbReference>
<evidence type="ECO:0000313" key="14">
    <source>
        <dbReference type="Proteomes" id="UP000480312"/>
    </source>
</evidence>
<dbReference type="Gene3D" id="3.40.50.300">
    <property type="entry name" value="P-loop containing nucleotide triphosphate hydrolases"/>
    <property type="match status" value="3"/>
</dbReference>
<dbReference type="FunFam" id="3.40.50.300:FF:000010">
    <property type="entry name" value="Chaperone clpB 1, putative"/>
    <property type="match status" value="1"/>
</dbReference>
<dbReference type="Gene3D" id="1.10.8.60">
    <property type="match status" value="1"/>
</dbReference>
<evidence type="ECO:0000256" key="8">
    <source>
        <dbReference type="ARBA" id="ARBA00026057"/>
    </source>
</evidence>
<dbReference type="InterPro" id="IPR001270">
    <property type="entry name" value="ClpA/B"/>
</dbReference>
<dbReference type="RefSeq" id="WP_162219906.1">
    <property type="nucleotide sequence ID" value="NZ_JAAEHK010000031.1"/>
</dbReference>
<comment type="subunit">
    <text evidence="8">Homohexamer. The oligomerization is ATP-dependent.</text>
</comment>
<dbReference type="InterPro" id="IPR050130">
    <property type="entry name" value="ClpA_ClpB"/>
</dbReference>
<dbReference type="InterPro" id="IPR041546">
    <property type="entry name" value="ClpA/ClpB_AAA_lid"/>
</dbReference>
<dbReference type="AlphaFoldDB" id="A0A7C9JUN3"/>
<accession>A0A7C9JUN3</accession>
<evidence type="ECO:0000256" key="6">
    <source>
        <dbReference type="ARBA" id="ARBA00023054"/>
    </source>
</evidence>
<evidence type="ECO:0000256" key="3">
    <source>
        <dbReference type="ARBA" id="ARBA00022737"/>
    </source>
</evidence>
<dbReference type="GO" id="GO:0042026">
    <property type="term" value="P:protein refolding"/>
    <property type="evidence" value="ECO:0007669"/>
    <property type="project" value="UniProtKB-UniRule"/>
</dbReference>
<comment type="caution">
    <text evidence="13">The sequence shown here is derived from an EMBL/GenBank/DDBJ whole genome shotgun (WGS) entry which is preliminary data.</text>
</comment>
<reference evidence="13 14" key="1">
    <citation type="submission" date="2020-01" db="EMBL/GenBank/DDBJ databases">
        <title>Whole genome sequencing of Halomonas alkaliphila strain LS44.</title>
        <authorList>
            <person name="Kumar S."/>
            <person name="Paul D."/>
            <person name="Shouche Y."/>
            <person name="Suryavanshi M.V."/>
        </authorList>
    </citation>
    <scope>NUCLEOTIDE SEQUENCE [LARGE SCALE GENOMIC DNA]</scope>
    <source>
        <strain evidence="13 14">LS44</strain>
    </source>
</reference>
<dbReference type="InterPro" id="IPR036628">
    <property type="entry name" value="Clp_N_dom_sf"/>
</dbReference>
<dbReference type="InterPro" id="IPR027417">
    <property type="entry name" value="P-loop_NTPase"/>
</dbReference>
<dbReference type="PRINTS" id="PR00300">
    <property type="entry name" value="CLPPROTEASEA"/>
</dbReference>
<comment type="subcellular location">
    <subcellularLocation>
        <location evidence="11">Cytoplasm</location>
    </subcellularLocation>
</comment>
<evidence type="ECO:0000256" key="9">
    <source>
        <dbReference type="PROSITE-ProRule" id="PRU01251"/>
    </source>
</evidence>
<name>A0A7C9JUN3_9GAMM</name>
<evidence type="ECO:0000256" key="11">
    <source>
        <dbReference type="RuleBase" id="RU362034"/>
    </source>
</evidence>
<comment type="subunit">
    <text evidence="11">Homohexamer; The oligomerization is ATP-dependent.</text>
</comment>
<protein>
    <recommendedName>
        <fullName evidence="2 11">Chaperone protein ClpB</fullName>
    </recommendedName>
</protein>
<feature type="domain" description="Clp R" evidence="12">
    <location>
        <begin position="3"/>
        <end position="146"/>
    </location>
</feature>
<dbReference type="EMBL" id="JAAEHK010000031">
    <property type="protein sequence ID" value="NDL72065.1"/>
    <property type="molecule type" value="Genomic_DNA"/>
</dbReference>
<dbReference type="InterPro" id="IPR004176">
    <property type="entry name" value="Clp_R_N"/>
</dbReference>
<evidence type="ECO:0000259" key="12">
    <source>
        <dbReference type="PROSITE" id="PS51903"/>
    </source>
</evidence>
<dbReference type="PROSITE" id="PS51903">
    <property type="entry name" value="CLP_R"/>
    <property type="match status" value="1"/>
</dbReference>
<dbReference type="GO" id="GO:0016887">
    <property type="term" value="F:ATP hydrolysis activity"/>
    <property type="evidence" value="ECO:0007669"/>
    <property type="project" value="InterPro"/>
</dbReference>
<dbReference type="InterPro" id="IPR003593">
    <property type="entry name" value="AAA+_ATPase"/>
</dbReference>
<keyword evidence="11" id="KW-0346">Stress response</keyword>
<dbReference type="PANTHER" id="PTHR11638">
    <property type="entry name" value="ATP-DEPENDENT CLP PROTEASE"/>
    <property type="match status" value="1"/>
</dbReference>
<dbReference type="InterPro" id="IPR003959">
    <property type="entry name" value="ATPase_AAA_core"/>
</dbReference>
<dbReference type="Gene3D" id="1.10.1780.10">
    <property type="entry name" value="Clp, N-terminal domain"/>
    <property type="match status" value="1"/>
</dbReference>
<dbReference type="SMART" id="SM01086">
    <property type="entry name" value="ClpB_D2-small"/>
    <property type="match status" value="1"/>
</dbReference>
<keyword evidence="4 10" id="KW-0547">Nucleotide-binding</keyword>
<comment type="similarity">
    <text evidence="1 10">Belongs to the ClpA/ClpB family.</text>
</comment>
<organism evidence="13 14">
    <name type="scientific">Vreelandella alkaliphila</name>
    <dbReference type="NCBI Taxonomy" id="272774"/>
    <lineage>
        <taxon>Bacteria</taxon>
        <taxon>Pseudomonadati</taxon>
        <taxon>Pseudomonadota</taxon>
        <taxon>Gammaproteobacteria</taxon>
        <taxon>Oceanospirillales</taxon>
        <taxon>Halomonadaceae</taxon>
        <taxon>Vreelandella</taxon>
    </lineage>
</organism>
<dbReference type="GO" id="GO:0005524">
    <property type="term" value="F:ATP binding"/>
    <property type="evidence" value="ECO:0007669"/>
    <property type="project" value="UniProtKB-UniRule"/>
</dbReference>
<dbReference type="InterPro" id="IPR028299">
    <property type="entry name" value="ClpA/B_CS2"/>
</dbReference>
<dbReference type="SUPFAM" id="SSF81923">
    <property type="entry name" value="Double Clp-N motif"/>
    <property type="match status" value="1"/>
</dbReference>
<gene>
    <name evidence="11 13" type="primary">clpB</name>
    <name evidence="13" type="ORF">GPL32_16280</name>
</gene>
<dbReference type="PANTHER" id="PTHR11638:SF18">
    <property type="entry name" value="HEAT SHOCK PROTEIN 104"/>
    <property type="match status" value="1"/>
</dbReference>
<dbReference type="PROSITE" id="PS00870">
    <property type="entry name" value="CLPAB_1"/>
    <property type="match status" value="1"/>
</dbReference>
<evidence type="ECO:0000256" key="10">
    <source>
        <dbReference type="RuleBase" id="RU004432"/>
    </source>
</evidence>
<dbReference type="InterPro" id="IPR019489">
    <property type="entry name" value="Clp_ATPase_C"/>
</dbReference>
<keyword evidence="3 9" id="KW-0677">Repeat</keyword>
<keyword evidence="6 11" id="KW-0175">Coiled coil</keyword>
<dbReference type="Pfam" id="PF02861">
    <property type="entry name" value="Clp_N"/>
    <property type="match status" value="1"/>
</dbReference>
<keyword evidence="5 10" id="KW-0067">ATP-binding</keyword>
<dbReference type="FunFam" id="3.40.50.300:FF:000025">
    <property type="entry name" value="ATP-dependent Clp protease subunit"/>
    <property type="match status" value="1"/>
</dbReference>
<feature type="coiled-coil region" evidence="11">
    <location>
        <begin position="412"/>
        <end position="492"/>
    </location>
</feature>
<evidence type="ECO:0000313" key="13">
    <source>
        <dbReference type="EMBL" id="NDL72065.1"/>
    </source>
</evidence>
<dbReference type="SUPFAM" id="SSF52540">
    <property type="entry name" value="P-loop containing nucleoside triphosphate hydrolases"/>
    <property type="match status" value="2"/>
</dbReference>
<proteinExistence type="inferred from homology"/>
<dbReference type="OrthoDB" id="9803641at2"/>
<dbReference type="GO" id="GO:0005737">
    <property type="term" value="C:cytoplasm"/>
    <property type="evidence" value="ECO:0007669"/>
    <property type="project" value="UniProtKB-SubCell"/>
</dbReference>
<dbReference type="CDD" id="cd00009">
    <property type="entry name" value="AAA"/>
    <property type="match status" value="1"/>
</dbReference>
<comment type="function">
    <text evidence="11">Part of a stress-induced multi-chaperone system, it is involved in the recovery of the cell from heat-induced damage, in cooperation with DnaK, DnaJ and GrpE.</text>
</comment>
<dbReference type="Pfam" id="PF07724">
    <property type="entry name" value="AAA_2"/>
    <property type="match status" value="1"/>
</dbReference>
<keyword evidence="7 10" id="KW-0143">Chaperone</keyword>
<evidence type="ECO:0000256" key="2">
    <source>
        <dbReference type="ARBA" id="ARBA00017574"/>
    </source>
</evidence>
<dbReference type="NCBIfam" id="TIGR03346">
    <property type="entry name" value="chaperone_ClpB"/>
    <property type="match status" value="1"/>
</dbReference>
<sequence>MRFEKFTAKLQAAISEAQSLAVGHGHNQLDPAHLLLALLDTKDTGIKALVEKAEGSSSRLRDGLQKQLDDLPKVSQFDGDVQPSRDFIKLFNLTDREAQKRGDQFIASELVLLAALEMNSSITKLMKEAGLNRKGLEAAINSLRGGAKVDDPNAEDQREALNKYTMDLTQRALDGKLDPVIGRDDEIRRTIQVLQRRTKNNPVLIGEPGVGKTAIVEGLAQRIVNGEVPEGLKEKRVLSLDMGSLLAGAKFRGEFEERLKAVLKELSQEEGRVILFIDELHTMVGAGKAEGAMDAGNMLKPALARGELHCVGATTLDEYRKYIEKDAALERRFQKVLVDEPSEEDTVAILRGLKERYEVHHGVDITDSAIIAAAKLSTRYITDRQLPDKAIDLIDEAASRIRMELDSKPEEMDRLDRRLIQLKMEREALKKETDEATKKRLEALNNQIHELEREYADLDEIWKAEKASIQGAAQFKAELEQARIDLEQARRQGDLGRMSEIQYGKIPALEKKISEAGEGEADTASHQLLRSNVTEEEIAEVVSRWTGIPVSKMLEGERDKLLRMEEALHERVIGQHEAVEAVANAVRRSRAGLSDPNRPNGSFLFLGPTGVGKTELCKSLANFLFDTEEAMVRIDMSEFMEKHSVARLIGAPPGYVGYEEGGYLTEAVRRKPYSVLLLDEVEKAHPDVFNILLQVLEDGRLTDGQGRTVDFRNTVIVMTSNMGSDIIQRMGGDDNDYEVMKNAVMEVVGNHFRPELINRIDEVVVFHALGQEQIQAIAGIQLARLKVRLAEHDLSLAISDDAMAQLAVVGFDPVYGARPLKRAIQSRIENPLAQDLLAGKYAPGDTIHISASEGKLVFE</sequence>
<dbReference type="InterPro" id="IPR018368">
    <property type="entry name" value="ClpA/B_CS1"/>
</dbReference>
<evidence type="ECO:0000256" key="1">
    <source>
        <dbReference type="ARBA" id="ARBA00008675"/>
    </source>
</evidence>
<dbReference type="CDD" id="cd19499">
    <property type="entry name" value="RecA-like_ClpB_Hsp104-like"/>
    <property type="match status" value="1"/>
</dbReference>
<dbReference type="InterPro" id="IPR017730">
    <property type="entry name" value="Chaperonin_ClpB"/>
</dbReference>
<dbReference type="SMART" id="SM00382">
    <property type="entry name" value="AAA"/>
    <property type="match status" value="2"/>
</dbReference>
<dbReference type="GO" id="GO:0034605">
    <property type="term" value="P:cellular response to heat"/>
    <property type="evidence" value="ECO:0007669"/>
    <property type="project" value="TreeGrafter"/>
</dbReference>